<evidence type="ECO:0000313" key="2">
    <source>
        <dbReference type="EMBL" id="KAK8894750.1"/>
    </source>
</evidence>
<keyword evidence="1" id="KW-0732">Signal</keyword>
<proteinExistence type="predicted"/>
<dbReference type="EMBL" id="JAPFFF010000003">
    <property type="protein sequence ID" value="KAK8894750.1"/>
    <property type="molecule type" value="Genomic_DNA"/>
</dbReference>
<name>A0ABR2KUG6_9EUKA</name>
<comment type="caution">
    <text evidence="2">The sequence shown here is derived from an EMBL/GenBank/DDBJ whole genome shotgun (WGS) entry which is preliminary data.</text>
</comment>
<keyword evidence="3" id="KW-1185">Reference proteome</keyword>
<organism evidence="2 3">
    <name type="scientific">Tritrichomonas musculus</name>
    <dbReference type="NCBI Taxonomy" id="1915356"/>
    <lineage>
        <taxon>Eukaryota</taxon>
        <taxon>Metamonada</taxon>
        <taxon>Parabasalia</taxon>
        <taxon>Tritrichomonadida</taxon>
        <taxon>Tritrichomonadidae</taxon>
        <taxon>Tritrichomonas</taxon>
    </lineage>
</organism>
<feature type="signal peptide" evidence="1">
    <location>
        <begin position="1"/>
        <end position="18"/>
    </location>
</feature>
<feature type="chain" id="PRO_5047285919" evidence="1">
    <location>
        <begin position="19"/>
        <end position="136"/>
    </location>
</feature>
<reference evidence="2 3" key="1">
    <citation type="submission" date="2024-04" db="EMBL/GenBank/DDBJ databases">
        <title>Tritrichomonas musculus Genome.</title>
        <authorList>
            <person name="Alves-Ferreira E."/>
            <person name="Grigg M."/>
            <person name="Lorenzi H."/>
            <person name="Galac M."/>
        </authorList>
    </citation>
    <scope>NUCLEOTIDE SEQUENCE [LARGE SCALE GENOMIC DNA]</scope>
    <source>
        <strain evidence="2 3">EAF2021</strain>
    </source>
</reference>
<accession>A0ABR2KUG6</accession>
<sequence>MIPFFALFVSTIYSITESDPEIDTVFFKAPILSDFVNSRQLRNLTISGQNELTPIFGQYFTKTMFNLLPSLNPTYLTFRSMYFTKFDGMLINGESKGLAKFADLYIYDCNFIEGNSNIMNIQGPDIPKDQQNDYPA</sequence>
<gene>
    <name evidence="2" type="ORF">M9Y10_023187</name>
</gene>
<protein>
    <submittedName>
        <fullName evidence="2">Uncharacterized protein</fullName>
    </submittedName>
</protein>
<dbReference type="Proteomes" id="UP001470230">
    <property type="component" value="Unassembled WGS sequence"/>
</dbReference>
<evidence type="ECO:0000313" key="3">
    <source>
        <dbReference type="Proteomes" id="UP001470230"/>
    </source>
</evidence>
<evidence type="ECO:0000256" key="1">
    <source>
        <dbReference type="SAM" id="SignalP"/>
    </source>
</evidence>